<evidence type="ECO:0000256" key="7">
    <source>
        <dbReference type="ARBA" id="ARBA00023180"/>
    </source>
</evidence>
<keyword evidence="13" id="KW-1185">Reference proteome</keyword>
<dbReference type="AlphaFoldDB" id="A0A8C0FZG1"/>
<comment type="subcellular location">
    <subcellularLocation>
        <location evidence="1">Cell membrane</location>
    </subcellularLocation>
</comment>
<reference evidence="12" key="1">
    <citation type="submission" date="2025-08" db="UniProtKB">
        <authorList>
            <consortium name="Ensembl"/>
        </authorList>
    </citation>
    <scope>IDENTIFICATION</scope>
</reference>
<keyword evidence="8" id="KW-0393">Immunoglobulin domain</keyword>
<reference evidence="12" key="2">
    <citation type="submission" date="2025-09" db="UniProtKB">
        <authorList>
            <consortium name="Ensembl"/>
        </authorList>
    </citation>
    <scope>IDENTIFICATION</scope>
</reference>
<evidence type="ECO:0000256" key="4">
    <source>
        <dbReference type="ARBA" id="ARBA00022737"/>
    </source>
</evidence>
<dbReference type="InterPro" id="IPR007110">
    <property type="entry name" value="Ig-like_dom"/>
</dbReference>
<evidence type="ECO:0000259" key="11">
    <source>
        <dbReference type="PROSITE" id="PS50835"/>
    </source>
</evidence>
<dbReference type="PROSITE" id="PS50835">
    <property type="entry name" value="IG_LIKE"/>
    <property type="match status" value="3"/>
</dbReference>
<proteinExistence type="inferred from homology"/>
<dbReference type="InterPro" id="IPR013783">
    <property type="entry name" value="Ig-like_fold"/>
</dbReference>
<evidence type="ECO:0000256" key="1">
    <source>
        <dbReference type="ARBA" id="ARBA00004236"/>
    </source>
</evidence>
<keyword evidence="7" id="KW-0325">Glycoprotein</keyword>
<evidence type="ECO:0000256" key="5">
    <source>
        <dbReference type="ARBA" id="ARBA00023136"/>
    </source>
</evidence>
<keyword evidence="3" id="KW-0732">Signal</keyword>
<keyword evidence="6" id="KW-1015">Disulfide bond</keyword>
<dbReference type="FunFam" id="2.60.40.10:FF:000305">
    <property type="entry name" value="neurotrimin isoform X2"/>
    <property type="match status" value="1"/>
</dbReference>
<keyword evidence="4" id="KW-0677">Repeat</keyword>
<feature type="domain" description="Ig-like" evidence="11">
    <location>
        <begin position="272"/>
        <end position="360"/>
    </location>
</feature>
<evidence type="ECO:0000313" key="12">
    <source>
        <dbReference type="Ensembl" id="ENSCABP00000001263.1"/>
    </source>
</evidence>
<dbReference type="GeneTree" id="ENSGT00940000160467"/>
<dbReference type="SMART" id="SM00409">
    <property type="entry name" value="IG"/>
    <property type="match status" value="3"/>
</dbReference>
<dbReference type="Pfam" id="PF13927">
    <property type="entry name" value="Ig_3"/>
    <property type="match status" value="2"/>
</dbReference>
<evidence type="ECO:0000256" key="8">
    <source>
        <dbReference type="ARBA" id="ARBA00023319"/>
    </source>
</evidence>
<gene>
    <name evidence="12" type="primary">IGLON5</name>
</gene>
<dbReference type="InterPro" id="IPR003598">
    <property type="entry name" value="Ig_sub2"/>
</dbReference>
<organism evidence="12 13">
    <name type="scientific">Chelonoidis abingdonii</name>
    <name type="common">Abingdon island giant tortoise</name>
    <name type="synonym">Testudo abingdonii</name>
    <dbReference type="NCBI Taxonomy" id="106734"/>
    <lineage>
        <taxon>Eukaryota</taxon>
        <taxon>Metazoa</taxon>
        <taxon>Chordata</taxon>
        <taxon>Craniata</taxon>
        <taxon>Vertebrata</taxon>
        <taxon>Euteleostomi</taxon>
        <taxon>Archelosauria</taxon>
        <taxon>Testudinata</taxon>
        <taxon>Testudines</taxon>
        <taxon>Cryptodira</taxon>
        <taxon>Durocryptodira</taxon>
        <taxon>Testudinoidea</taxon>
        <taxon>Testudinidae</taxon>
        <taxon>Chelonoidis</taxon>
    </lineage>
</organism>
<dbReference type="Ensembl" id="ENSCABT00000001368.1">
    <property type="protein sequence ID" value="ENSCABP00000001263.1"/>
    <property type="gene ID" value="ENSCABG00000000677.1"/>
</dbReference>
<evidence type="ECO:0000256" key="2">
    <source>
        <dbReference type="ARBA" id="ARBA00022475"/>
    </source>
</evidence>
<evidence type="ECO:0000256" key="9">
    <source>
        <dbReference type="ARBA" id="ARBA00037995"/>
    </source>
</evidence>
<accession>A0A8C0FZG1</accession>
<evidence type="ECO:0000313" key="13">
    <source>
        <dbReference type="Proteomes" id="UP000694404"/>
    </source>
</evidence>
<feature type="region of interest" description="Disordered" evidence="10">
    <location>
        <begin position="81"/>
        <end position="106"/>
    </location>
</feature>
<dbReference type="InterPro" id="IPR050876">
    <property type="entry name" value="IgLON_domain"/>
</dbReference>
<keyword evidence="2" id="KW-1003">Cell membrane</keyword>
<protein>
    <submittedName>
        <fullName evidence="12">IgLON family member 5</fullName>
    </submittedName>
</protein>
<dbReference type="InterPro" id="IPR003599">
    <property type="entry name" value="Ig_sub"/>
</dbReference>
<evidence type="ECO:0000256" key="3">
    <source>
        <dbReference type="ARBA" id="ARBA00022729"/>
    </source>
</evidence>
<evidence type="ECO:0000256" key="10">
    <source>
        <dbReference type="SAM" id="MobiDB-lite"/>
    </source>
</evidence>
<comment type="similarity">
    <text evidence="9">Belongs to the immunoglobulin superfamily. IgLON family.</text>
</comment>
<keyword evidence="5" id="KW-0472">Membrane</keyword>
<evidence type="ECO:0000256" key="6">
    <source>
        <dbReference type="ARBA" id="ARBA00023157"/>
    </source>
</evidence>
<name>A0A8C0FZG1_CHEAB</name>
<dbReference type="SMART" id="SM00408">
    <property type="entry name" value="IGc2"/>
    <property type="match status" value="2"/>
</dbReference>
<dbReference type="PANTHER" id="PTHR42757">
    <property type="entry name" value="IGLON FAMILY OF IMMUNOGLOBULIN SUPERFAMILY-RELATED"/>
    <property type="match status" value="1"/>
</dbReference>
<feature type="domain" description="Ig-like" evidence="11">
    <location>
        <begin position="84"/>
        <end position="181"/>
    </location>
</feature>
<dbReference type="SUPFAM" id="SSF48726">
    <property type="entry name" value="Immunoglobulin"/>
    <property type="match status" value="3"/>
</dbReference>
<sequence length="387" mass="42723">MSCRSSDILPSLGLDSQLLLSWEGNPGVRAASLPAPTTRPHSPPRAWDRTQESWLPAPITLVKVLYLSLVLRCSHLWGGAGSQPHHSRAERQRGIPAPPVTTGEVSRSCSIDEEVTRVAWLNRSNILYAGNDKWSIDPRVRLLTNSPAEFSILIASVDMWDEGLYTCSFQTQAKPHTAQVYLIVHVPARITNISSAVTVNEGSDVSLLCMATGKPEPTVTWRQLRDGFTSEGEYLEITEINRQQAGEYECVTANGVSLADSKRVLITVNYPPTIKDVKDAYPPVGKPALLRCEAMAVPPAEFEWFKDDNRLFGGLEGLRIRNERTRSMLLIDNVTARHYGNYSCLASNKLGISNASLPYNNEGARSVPAAAVMHQFANPLCLWETLE</sequence>
<dbReference type="InterPro" id="IPR036179">
    <property type="entry name" value="Ig-like_dom_sf"/>
</dbReference>
<feature type="domain" description="Ig-like" evidence="11">
    <location>
        <begin position="187"/>
        <end position="267"/>
    </location>
</feature>
<dbReference type="GO" id="GO:0005886">
    <property type="term" value="C:plasma membrane"/>
    <property type="evidence" value="ECO:0007669"/>
    <property type="project" value="UniProtKB-SubCell"/>
</dbReference>
<dbReference type="Gene3D" id="2.60.40.10">
    <property type="entry name" value="Immunoglobulins"/>
    <property type="match status" value="3"/>
</dbReference>
<dbReference type="FunFam" id="2.60.40.10:FF:000328">
    <property type="entry name" value="CLUMA_CG000981, isoform A"/>
    <property type="match status" value="1"/>
</dbReference>
<dbReference type="Proteomes" id="UP000694404">
    <property type="component" value="Unplaced"/>
</dbReference>
<dbReference type="PANTHER" id="PTHR42757:SF12">
    <property type="entry name" value="IGLON FAMILY MEMBER 5"/>
    <property type="match status" value="1"/>
</dbReference>